<dbReference type="GO" id="GO:0000139">
    <property type="term" value="C:Golgi membrane"/>
    <property type="evidence" value="ECO:0007669"/>
    <property type="project" value="UniProtKB-SubCell"/>
</dbReference>
<evidence type="ECO:0000256" key="2">
    <source>
        <dbReference type="ARBA" id="ARBA00022676"/>
    </source>
</evidence>
<keyword evidence="4" id="KW-0325">Glycoprotein</keyword>
<keyword evidence="5" id="KW-0472">Membrane</keyword>
<feature type="domain" description="Glycosyltransferase 61 catalytic" evidence="6">
    <location>
        <begin position="246"/>
        <end position="353"/>
    </location>
</feature>
<dbReference type="EMBL" id="AWWV01015761">
    <property type="protein sequence ID" value="OMO51586.1"/>
    <property type="molecule type" value="Genomic_DNA"/>
</dbReference>
<dbReference type="OMA" id="ADICEMN"/>
<evidence type="ECO:0000256" key="3">
    <source>
        <dbReference type="ARBA" id="ARBA00022679"/>
    </source>
</evidence>
<dbReference type="PANTHER" id="PTHR20961">
    <property type="entry name" value="GLYCOSYLTRANSFERASE"/>
    <property type="match status" value="1"/>
</dbReference>
<evidence type="ECO:0000313" key="8">
    <source>
        <dbReference type="Proteomes" id="UP000188268"/>
    </source>
</evidence>
<evidence type="ECO:0000259" key="6">
    <source>
        <dbReference type="Pfam" id="PF04577"/>
    </source>
</evidence>
<dbReference type="AlphaFoldDB" id="A0A1R3G0I2"/>
<evidence type="ECO:0000256" key="5">
    <source>
        <dbReference type="SAM" id="Phobius"/>
    </source>
</evidence>
<dbReference type="InterPro" id="IPR049625">
    <property type="entry name" value="Glyco_transf_61_cat"/>
</dbReference>
<gene>
    <name evidence="7" type="ORF">CCACVL1_29699</name>
</gene>
<keyword evidence="5" id="KW-1133">Transmembrane helix</keyword>
<keyword evidence="8" id="KW-1185">Reference proteome</keyword>
<dbReference type="STRING" id="210143.A0A1R3G0I2"/>
<dbReference type="Proteomes" id="UP000188268">
    <property type="component" value="Unassembled WGS sequence"/>
</dbReference>
<comment type="caution">
    <text evidence="7">The sequence shown here is derived from an EMBL/GenBank/DDBJ whole genome shotgun (WGS) entry which is preliminary data.</text>
</comment>
<dbReference type="Pfam" id="PF04577">
    <property type="entry name" value="Glyco_transf_61"/>
    <property type="match status" value="1"/>
</dbReference>
<name>A0A1R3G0I2_COCAP</name>
<keyword evidence="2" id="KW-0328">Glycosyltransferase</keyword>
<evidence type="ECO:0000256" key="4">
    <source>
        <dbReference type="ARBA" id="ARBA00023180"/>
    </source>
</evidence>
<dbReference type="GO" id="GO:0016763">
    <property type="term" value="F:pentosyltransferase activity"/>
    <property type="evidence" value="ECO:0007669"/>
    <property type="project" value="UniProtKB-ARBA"/>
</dbReference>
<keyword evidence="5" id="KW-0812">Transmembrane</keyword>
<reference evidence="7 8" key="1">
    <citation type="submission" date="2013-09" db="EMBL/GenBank/DDBJ databases">
        <title>Corchorus capsularis genome sequencing.</title>
        <authorList>
            <person name="Alam M."/>
            <person name="Haque M.S."/>
            <person name="Islam M.S."/>
            <person name="Emdad E.M."/>
            <person name="Islam M.M."/>
            <person name="Ahmed B."/>
            <person name="Halim A."/>
            <person name="Hossen Q.M.M."/>
            <person name="Hossain M.Z."/>
            <person name="Ahmed R."/>
            <person name="Khan M.M."/>
            <person name="Islam R."/>
            <person name="Rashid M.M."/>
            <person name="Khan S.A."/>
            <person name="Rahman M.S."/>
            <person name="Alam M."/>
        </authorList>
    </citation>
    <scope>NUCLEOTIDE SEQUENCE [LARGE SCALE GENOMIC DNA]</scope>
    <source>
        <strain evidence="8">cv. CVL-1</strain>
        <tissue evidence="7">Whole seedling</tissue>
    </source>
</reference>
<organism evidence="7 8">
    <name type="scientific">Corchorus capsularis</name>
    <name type="common">Jute</name>
    <dbReference type="NCBI Taxonomy" id="210143"/>
    <lineage>
        <taxon>Eukaryota</taxon>
        <taxon>Viridiplantae</taxon>
        <taxon>Streptophyta</taxon>
        <taxon>Embryophyta</taxon>
        <taxon>Tracheophyta</taxon>
        <taxon>Spermatophyta</taxon>
        <taxon>Magnoliopsida</taxon>
        <taxon>eudicotyledons</taxon>
        <taxon>Gunneridae</taxon>
        <taxon>Pentapetalae</taxon>
        <taxon>rosids</taxon>
        <taxon>malvids</taxon>
        <taxon>Malvales</taxon>
        <taxon>Malvaceae</taxon>
        <taxon>Grewioideae</taxon>
        <taxon>Apeibeae</taxon>
        <taxon>Corchorus</taxon>
    </lineage>
</organism>
<sequence length="448" mass="50782">MGEKVMYDTIFARSFSRSDQRKLGYAAFLGCLLIALSFCLVFKPYSTFLPLRLNVSEQKRTKIVCSSEKRTELCEINGDIRIEANSATVFVSVSPQESIINNSSRIIRPYARKEDEYALSTVRKWSVKPVSDSNLIPKCNQNHSVPAILFSLGGYSGNNFHDFTDIIIPLFSTARVFDGQVKFLVADKNPRWWVNKFQNLVQKLSNYEVVYIDNETDIHCFNNVIVGLKRSPQELSIDPSKSPAYSMTDFRQLLRNAYSLSKTTAIKLEDSGDKNKKSRPPRLLIVARNRTRSFTNTDEIAAMGRNLGYEVVVAEADSNVARFAQVVNSCDVMMGVHGAGLTNMVFLPENAILIQIIPFGVAEWIVRDAFKYPSEGMNINYLDYKIEAEESSLIQQYPAGHEVLSNPISILKKGWVPFKEVYLDKQNVKLDVNRFRLTLVKALELLHQ</sequence>
<evidence type="ECO:0000256" key="1">
    <source>
        <dbReference type="ARBA" id="ARBA00004323"/>
    </source>
</evidence>
<feature type="transmembrane region" description="Helical" evidence="5">
    <location>
        <begin position="23"/>
        <end position="45"/>
    </location>
</feature>
<accession>A0A1R3G0I2</accession>
<dbReference type="OrthoDB" id="529273at2759"/>
<protein>
    <recommendedName>
        <fullName evidence="6">Glycosyltransferase 61 catalytic domain-containing protein</fullName>
    </recommendedName>
</protein>
<keyword evidence="3" id="KW-0808">Transferase</keyword>
<proteinExistence type="predicted"/>
<comment type="subcellular location">
    <subcellularLocation>
        <location evidence="1">Golgi apparatus membrane</location>
        <topology evidence="1">Single-pass type II membrane protein</topology>
    </subcellularLocation>
</comment>
<evidence type="ECO:0000313" key="7">
    <source>
        <dbReference type="EMBL" id="OMO51586.1"/>
    </source>
</evidence>
<dbReference type="Gramene" id="OMO51586">
    <property type="protein sequence ID" value="OMO51586"/>
    <property type="gene ID" value="CCACVL1_29699"/>
</dbReference>
<dbReference type="InterPro" id="IPR007657">
    <property type="entry name" value="Glycosyltransferase_61"/>
</dbReference>
<dbReference type="PANTHER" id="PTHR20961:SF139">
    <property type="entry name" value="PROTEIN O-LINKED-MANNOSE BETA-1,4-N-ACETYLGLUCOSAMINYLTRANSFERASE 2-LIKE"/>
    <property type="match status" value="1"/>
</dbReference>